<comment type="caution">
    <text evidence="1">The sequence shown here is derived from an EMBL/GenBank/DDBJ whole genome shotgun (WGS) entry which is preliminary data.</text>
</comment>
<accession>A0AAV7QV94</accession>
<proteinExistence type="predicted"/>
<gene>
    <name evidence="1" type="ORF">NDU88_010631</name>
</gene>
<evidence type="ECO:0000313" key="2">
    <source>
        <dbReference type="Proteomes" id="UP001066276"/>
    </source>
</evidence>
<dbReference type="Proteomes" id="UP001066276">
    <property type="component" value="Chromosome 6"/>
</dbReference>
<organism evidence="1 2">
    <name type="scientific">Pleurodeles waltl</name>
    <name type="common">Iberian ribbed newt</name>
    <dbReference type="NCBI Taxonomy" id="8319"/>
    <lineage>
        <taxon>Eukaryota</taxon>
        <taxon>Metazoa</taxon>
        <taxon>Chordata</taxon>
        <taxon>Craniata</taxon>
        <taxon>Vertebrata</taxon>
        <taxon>Euteleostomi</taxon>
        <taxon>Amphibia</taxon>
        <taxon>Batrachia</taxon>
        <taxon>Caudata</taxon>
        <taxon>Salamandroidea</taxon>
        <taxon>Salamandridae</taxon>
        <taxon>Pleurodelinae</taxon>
        <taxon>Pleurodeles</taxon>
    </lineage>
</organism>
<evidence type="ECO:0000313" key="1">
    <source>
        <dbReference type="EMBL" id="KAJ1144331.1"/>
    </source>
</evidence>
<name>A0AAV7QV94_PLEWA</name>
<dbReference type="EMBL" id="JANPWB010000010">
    <property type="protein sequence ID" value="KAJ1144331.1"/>
    <property type="molecule type" value="Genomic_DNA"/>
</dbReference>
<sequence length="163" mass="17385">MSEADAKVKEALLLAEAGCMDLVVGSRVPTRLVRHTASGVVAAIFSLAANPEPVRELLWRGRGQKVPAIMRSFVLRELLTRESTGRLAYPKGAVAQQVAGDKRSAQESWVEGIELDYNEDSPQKGEIIEITGPMGRIGASAGEQGADTDKVTSVGVSANLNIR</sequence>
<keyword evidence="2" id="KW-1185">Reference proteome</keyword>
<dbReference type="AlphaFoldDB" id="A0AAV7QV94"/>
<protein>
    <submittedName>
        <fullName evidence="1">Uncharacterized protein</fullName>
    </submittedName>
</protein>
<reference evidence="1" key="1">
    <citation type="journal article" date="2022" name="bioRxiv">
        <title>Sequencing and chromosome-scale assembly of the giantPleurodeles waltlgenome.</title>
        <authorList>
            <person name="Brown T."/>
            <person name="Elewa A."/>
            <person name="Iarovenko S."/>
            <person name="Subramanian E."/>
            <person name="Araus A.J."/>
            <person name="Petzold A."/>
            <person name="Susuki M."/>
            <person name="Suzuki K.-i.T."/>
            <person name="Hayashi T."/>
            <person name="Toyoda A."/>
            <person name="Oliveira C."/>
            <person name="Osipova E."/>
            <person name="Leigh N.D."/>
            <person name="Simon A."/>
            <person name="Yun M.H."/>
        </authorList>
    </citation>
    <scope>NUCLEOTIDE SEQUENCE</scope>
    <source>
        <strain evidence="1">20211129_DDA</strain>
        <tissue evidence="1">Liver</tissue>
    </source>
</reference>